<organism evidence="2 3">
    <name type="scientific">Empedobacter brevis</name>
    <dbReference type="NCBI Taxonomy" id="247"/>
    <lineage>
        <taxon>Bacteria</taxon>
        <taxon>Pseudomonadati</taxon>
        <taxon>Bacteroidota</taxon>
        <taxon>Flavobacteriia</taxon>
        <taxon>Flavobacteriales</taxon>
        <taxon>Weeksellaceae</taxon>
        <taxon>Empedobacter</taxon>
    </lineage>
</organism>
<name>A0AAJ1V656_9FLAO</name>
<feature type="transmembrane region" description="Helical" evidence="1">
    <location>
        <begin position="101"/>
        <end position="120"/>
    </location>
</feature>
<evidence type="ECO:0000313" key="3">
    <source>
        <dbReference type="Proteomes" id="UP001170959"/>
    </source>
</evidence>
<keyword evidence="1" id="KW-1133">Transmembrane helix</keyword>
<proteinExistence type="predicted"/>
<evidence type="ECO:0000313" key="2">
    <source>
        <dbReference type="EMBL" id="MDM1071239.1"/>
    </source>
</evidence>
<protein>
    <submittedName>
        <fullName evidence="2">Uncharacterized protein</fullName>
    </submittedName>
</protein>
<feature type="transmembrane region" description="Helical" evidence="1">
    <location>
        <begin position="70"/>
        <end position="95"/>
    </location>
</feature>
<reference evidence="2" key="1">
    <citation type="submission" date="2020-06" db="EMBL/GenBank/DDBJ databases">
        <authorList>
            <person name="Dong N."/>
        </authorList>
    </citation>
    <scope>NUCLEOTIDE SEQUENCE</scope>
    <source>
        <strain evidence="2">R655-4</strain>
    </source>
</reference>
<dbReference type="Proteomes" id="UP001170959">
    <property type="component" value="Unassembled WGS sequence"/>
</dbReference>
<feature type="transmembrane region" description="Helical" evidence="1">
    <location>
        <begin position="143"/>
        <end position="165"/>
    </location>
</feature>
<dbReference type="RefSeq" id="WP_150432606.1">
    <property type="nucleotide sequence ID" value="NZ_CP043634.1"/>
</dbReference>
<dbReference type="AlphaFoldDB" id="A0AAJ1V656"/>
<dbReference type="EMBL" id="JACAGJ010000001">
    <property type="protein sequence ID" value="MDM1071239.1"/>
    <property type="molecule type" value="Genomic_DNA"/>
</dbReference>
<gene>
    <name evidence="2" type="ORF">HX001_01895</name>
</gene>
<sequence length="171" mass="20434">MKKLELFLNIIHYQWFKFELWSSDIIQYPFILIMRPMYKSKWYQKRTGWDNPEKELKKAMRDPEKSVNSILAGGAIGGLIYLYLWGIAILISAMFNAFLPKWAFVLTFIIALIINYGLIWKDDLYLKYFKEFNKKPKNWQRKWAWITFFTALGVILFLIGCFTIHSKIINA</sequence>
<keyword evidence="1" id="KW-0472">Membrane</keyword>
<comment type="caution">
    <text evidence="2">The sequence shown here is derived from an EMBL/GenBank/DDBJ whole genome shotgun (WGS) entry which is preliminary data.</text>
</comment>
<reference evidence="2" key="2">
    <citation type="journal article" date="2022" name="Sci. Total Environ.">
        <title>Prevalence, transmission, and molecular epidemiology of tet(X)-positive bacteria among humans, animals, and environmental niches in China: An epidemiological, and genomic-based study.</title>
        <authorList>
            <person name="Dong N."/>
            <person name="Zeng Y."/>
            <person name="Cai C."/>
            <person name="Sun C."/>
            <person name="Lu J."/>
            <person name="Liu C."/>
            <person name="Zhou H."/>
            <person name="Sun Q."/>
            <person name="Shu L."/>
            <person name="Wang H."/>
            <person name="Wang Y."/>
            <person name="Wang S."/>
            <person name="Wu C."/>
            <person name="Chan E.W."/>
            <person name="Chen G."/>
            <person name="Shen Z."/>
            <person name="Chen S."/>
            <person name="Zhang R."/>
        </authorList>
    </citation>
    <scope>NUCLEOTIDE SEQUENCE</scope>
    <source>
        <strain evidence="2">R655-4</strain>
    </source>
</reference>
<accession>A0AAJ1V656</accession>
<evidence type="ECO:0000256" key="1">
    <source>
        <dbReference type="SAM" id="Phobius"/>
    </source>
</evidence>
<keyword evidence="1" id="KW-0812">Transmembrane</keyword>